<keyword evidence="8 15" id="KW-0479">Metal-binding</keyword>
<dbReference type="PANTHER" id="PTHR11076:SF33">
    <property type="entry name" value="DNA POLYMERASE KAPPA"/>
    <property type="match status" value="1"/>
</dbReference>
<evidence type="ECO:0000256" key="16">
    <source>
        <dbReference type="SAM" id="MobiDB-lite"/>
    </source>
</evidence>
<feature type="site" description="Substrate discrimination" evidence="15">
    <location>
        <position position="14"/>
    </location>
</feature>
<keyword evidence="3 15" id="KW-0515">Mutator protein</keyword>
<dbReference type="eggNOG" id="COG0389">
    <property type="taxonomic scope" value="Bacteria"/>
</dbReference>
<dbReference type="PANTHER" id="PTHR11076">
    <property type="entry name" value="DNA REPAIR POLYMERASE UMUC / TRANSFERASE FAMILY MEMBER"/>
    <property type="match status" value="1"/>
</dbReference>
<evidence type="ECO:0000256" key="13">
    <source>
        <dbReference type="ARBA" id="ARBA00023204"/>
    </source>
</evidence>
<dbReference type="InterPro" id="IPR050116">
    <property type="entry name" value="DNA_polymerase-Y"/>
</dbReference>
<dbReference type="EMBL" id="CP003282">
    <property type="protein sequence ID" value="AFG37775.1"/>
    <property type="molecule type" value="Genomic_DNA"/>
</dbReference>
<comment type="subcellular location">
    <subcellularLocation>
        <location evidence="1 15">Cytoplasm</location>
    </subcellularLocation>
</comment>
<dbReference type="InterPro" id="IPR001126">
    <property type="entry name" value="UmuC"/>
</dbReference>
<dbReference type="GO" id="GO:0006261">
    <property type="term" value="P:DNA-templated DNA replication"/>
    <property type="evidence" value="ECO:0007669"/>
    <property type="project" value="UniProtKB-UniRule"/>
</dbReference>
<dbReference type="Pfam" id="PF11798">
    <property type="entry name" value="IMS_HHH"/>
    <property type="match status" value="1"/>
</dbReference>
<dbReference type="GO" id="GO:0003887">
    <property type="term" value="F:DNA-directed DNA polymerase activity"/>
    <property type="evidence" value="ECO:0007669"/>
    <property type="project" value="UniProtKB-UniRule"/>
</dbReference>
<feature type="domain" description="UmuC" evidence="17">
    <location>
        <begin position="5"/>
        <end position="186"/>
    </location>
</feature>
<dbReference type="GO" id="GO:0000287">
    <property type="term" value="F:magnesium ion binding"/>
    <property type="evidence" value="ECO:0007669"/>
    <property type="project" value="UniProtKB-UniRule"/>
</dbReference>
<keyword evidence="7 15" id="KW-0235">DNA replication</keyword>
<feature type="region of interest" description="Disordered" evidence="16">
    <location>
        <begin position="345"/>
        <end position="365"/>
    </location>
</feature>
<dbReference type="Gene3D" id="3.40.1170.60">
    <property type="match status" value="1"/>
</dbReference>
<accession>H9UJT2</accession>
<keyword evidence="10 15" id="KW-0460">Magnesium</keyword>
<dbReference type="Pfam" id="PF11799">
    <property type="entry name" value="IMS_C"/>
    <property type="match status" value="1"/>
</dbReference>
<dbReference type="Gene3D" id="3.30.1490.100">
    <property type="entry name" value="DNA polymerase, Y-family, little finger domain"/>
    <property type="match status" value="1"/>
</dbReference>
<name>H9UJT2_SPIAZ</name>
<dbReference type="OrthoDB" id="9808813at2"/>
<gene>
    <name evidence="15" type="primary">dinB</name>
    <name evidence="18" type="ordered locus">Spiaf_1718</name>
</gene>
<dbReference type="GO" id="GO:0009432">
    <property type="term" value="P:SOS response"/>
    <property type="evidence" value="ECO:0007669"/>
    <property type="project" value="TreeGrafter"/>
</dbReference>
<dbReference type="EC" id="2.7.7.7" evidence="15"/>
<keyword evidence="13 15" id="KW-0234">DNA repair</keyword>
<evidence type="ECO:0000256" key="6">
    <source>
        <dbReference type="ARBA" id="ARBA00022695"/>
    </source>
</evidence>
<dbReference type="InterPro" id="IPR022880">
    <property type="entry name" value="DNApol_IV"/>
</dbReference>
<evidence type="ECO:0000256" key="11">
    <source>
        <dbReference type="ARBA" id="ARBA00022932"/>
    </source>
</evidence>
<sequence>MSKTFFHVDLDAFFAAVEQLDNPALQGTPVIVGADPGGRGVVAACSYEARKHGVHSAMPISMARQRCPHATFLPVRMSRYQEISQGIMQYLRDKAPVMHQVSIDEAFLDYSGTRRLLGEPAVVASRLRQETKARFGLTMSIGIGVNAYIAKLASAAAKPDGILEVAEADGIDFVDSIPLGKLWGIGPKTLEQLQQFNICSTTQLRRATIADLTALFGPAGAQRLHAIVRGIDPGIIQDIPHSRSISTEHTFERDERSPARLRTKLFELCHSVMFRSLHEGFVSATVVVRVRSAQFETRSSRRTLPHPVYSSQELYETAWKLMQPLAAAAGSVRLIGVGLGNLSDSSNGSQQDLFPEKKSRQSSVESAILQLQRKYGRNAVTKADLIPGETDRPGDQPGND</sequence>
<keyword evidence="6 15" id="KW-0548">Nucleotidyltransferase</keyword>
<evidence type="ECO:0000256" key="12">
    <source>
        <dbReference type="ARBA" id="ARBA00023125"/>
    </source>
</evidence>
<evidence type="ECO:0000256" key="8">
    <source>
        <dbReference type="ARBA" id="ARBA00022723"/>
    </source>
</evidence>
<dbReference type="AlphaFoldDB" id="H9UJT2"/>
<dbReference type="InterPro" id="IPR024728">
    <property type="entry name" value="PolY_HhH_motif"/>
</dbReference>
<dbReference type="Proteomes" id="UP000007383">
    <property type="component" value="Chromosome"/>
</dbReference>
<feature type="binding site" evidence="15">
    <location>
        <position position="9"/>
    </location>
    <ligand>
        <name>Mg(2+)</name>
        <dbReference type="ChEBI" id="CHEBI:18420"/>
    </ligand>
</feature>
<comment type="similarity">
    <text evidence="2 15">Belongs to the DNA polymerase type-Y family.</text>
</comment>
<dbReference type="CDD" id="cd03586">
    <property type="entry name" value="PolY_Pol_IV_kappa"/>
    <property type="match status" value="1"/>
</dbReference>
<evidence type="ECO:0000256" key="15">
    <source>
        <dbReference type="HAMAP-Rule" id="MF_01113"/>
    </source>
</evidence>
<evidence type="ECO:0000256" key="9">
    <source>
        <dbReference type="ARBA" id="ARBA00022763"/>
    </source>
</evidence>
<dbReference type="NCBIfam" id="NF002677">
    <property type="entry name" value="PRK02406.1"/>
    <property type="match status" value="1"/>
</dbReference>
<dbReference type="InterPro" id="IPR043128">
    <property type="entry name" value="Rev_trsase/Diguanyl_cyclase"/>
</dbReference>
<evidence type="ECO:0000256" key="7">
    <source>
        <dbReference type="ARBA" id="ARBA00022705"/>
    </source>
</evidence>
<evidence type="ECO:0000256" key="3">
    <source>
        <dbReference type="ARBA" id="ARBA00022457"/>
    </source>
</evidence>
<protein>
    <recommendedName>
        <fullName evidence="15">DNA polymerase IV</fullName>
        <shortName evidence="15">Pol IV</shortName>
        <ecNumber evidence="15">2.7.7.7</ecNumber>
    </recommendedName>
</protein>
<dbReference type="PATRIC" id="fig|889378.3.peg.1704"/>
<evidence type="ECO:0000259" key="17">
    <source>
        <dbReference type="PROSITE" id="PS50173"/>
    </source>
</evidence>
<comment type="cofactor">
    <cofactor evidence="15">
        <name>Mg(2+)</name>
        <dbReference type="ChEBI" id="CHEBI:18420"/>
    </cofactor>
    <text evidence="15">Binds 2 magnesium ions per subunit.</text>
</comment>
<comment type="function">
    <text evidence="15">Poorly processive, error-prone DNA polymerase involved in untargeted mutagenesis. Copies undamaged DNA at stalled replication forks, which arise in vivo from mismatched or misaligned primer ends. These misaligned primers can be extended by PolIV. Exhibits no 3'-5' exonuclease (proofreading) activity. May be involved in translesional synthesis, in conjunction with the beta clamp from PolIII.</text>
</comment>
<evidence type="ECO:0000256" key="4">
    <source>
        <dbReference type="ARBA" id="ARBA00022490"/>
    </source>
</evidence>
<dbReference type="InterPro" id="IPR036775">
    <property type="entry name" value="DNA_pol_Y-fam_lit_finger_sf"/>
</dbReference>
<dbReference type="InterPro" id="IPR017961">
    <property type="entry name" value="DNA_pol_Y-fam_little_finger"/>
</dbReference>
<dbReference type="PROSITE" id="PS50173">
    <property type="entry name" value="UMUC"/>
    <property type="match status" value="1"/>
</dbReference>
<keyword evidence="4 15" id="KW-0963">Cytoplasm</keyword>
<dbReference type="STRING" id="889378.Spiaf_1718"/>
<evidence type="ECO:0000256" key="1">
    <source>
        <dbReference type="ARBA" id="ARBA00004496"/>
    </source>
</evidence>
<feature type="binding site" evidence="15">
    <location>
        <position position="104"/>
    </location>
    <ligand>
        <name>Mg(2+)</name>
        <dbReference type="ChEBI" id="CHEBI:18420"/>
    </ligand>
</feature>
<organism evidence="18 19">
    <name type="scientific">Spirochaeta africana (strain ATCC 700263 / DSM 8902 / Z-7692)</name>
    <dbReference type="NCBI Taxonomy" id="889378"/>
    <lineage>
        <taxon>Bacteria</taxon>
        <taxon>Pseudomonadati</taxon>
        <taxon>Spirochaetota</taxon>
        <taxon>Spirochaetia</taxon>
        <taxon>Spirochaetales</taxon>
        <taxon>Spirochaetaceae</taxon>
        <taxon>Spirochaeta</taxon>
    </lineage>
</organism>
<dbReference type="GO" id="GO:0042276">
    <property type="term" value="P:error-prone translesion synthesis"/>
    <property type="evidence" value="ECO:0007669"/>
    <property type="project" value="TreeGrafter"/>
</dbReference>
<evidence type="ECO:0000313" key="19">
    <source>
        <dbReference type="Proteomes" id="UP000007383"/>
    </source>
</evidence>
<dbReference type="FunFam" id="3.40.1170.60:FF:000001">
    <property type="entry name" value="DNA polymerase IV"/>
    <property type="match status" value="1"/>
</dbReference>
<evidence type="ECO:0000256" key="5">
    <source>
        <dbReference type="ARBA" id="ARBA00022679"/>
    </source>
</evidence>
<keyword evidence="12 15" id="KW-0238">DNA-binding</keyword>
<dbReference type="SUPFAM" id="SSF100879">
    <property type="entry name" value="Lesion bypass DNA polymerase (Y-family), little finger domain"/>
    <property type="match status" value="1"/>
</dbReference>
<evidence type="ECO:0000313" key="18">
    <source>
        <dbReference type="EMBL" id="AFG37775.1"/>
    </source>
</evidence>
<comment type="subunit">
    <text evidence="15">Monomer.</text>
</comment>
<dbReference type="SUPFAM" id="SSF56672">
    <property type="entry name" value="DNA/RNA polymerases"/>
    <property type="match status" value="1"/>
</dbReference>
<evidence type="ECO:0000256" key="2">
    <source>
        <dbReference type="ARBA" id="ARBA00010945"/>
    </source>
</evidence>
<dbReference type="GO" id="GO:0005829">
    <property type="term" value="C:cytosol"/>
    <property type="evidence" value="ECO:0007669"/>
    <property type="project" value="TreeGrafter"/>
</dbReference>
<dbReference type="HAMAP" id="MF_01113">
    <property type="entry name" value="DNApol_IV"/>
    <property type="match status" value="1"/>
</dbReference>
<evidence type="ECO:0000256" key="10">
    <source>
        <dbReference type="ARBA" id="ARBA00022842"/>
    </source>
</evidence>
<dbReference type="Gene3D" id="3.30.70.270">
    <property type="match status" value="1"/>
</dbReference>
<dbReference type="InterPro" id="IPR043502">
    <property type="entry name" value="DNA/RNA_pol_sf"/>
</dbReference>
<comment type="catalytic activity">
    <reaction evidence="14 15">
        <text>DNA(n) + a 2'-deoxyribonucleoside 5'-triphosphate = DNA(n+1) + diphosphate</text>
        <dbReference type="Rhea" id="RHEA:22508"/>
        <dbReference type="Rhea" id="RHEA-COMP:17339"/>
        <dbReference type="Rhea" id="RHEA-COMP:17340"/>
        <dbReference type="ChEBI" id="CHEBI:33019"/>
        <dbReference type="ChEBI" id="CHEBI:61560"/>
        <dbReference type="ChEBI" id="CHEBI:173112"/>
        <dbReference type="EC" id="2.7.7.7"/>
    </reaction>
</comment>
<feature type="region of interest" description="Disordered" evidence="16">
    <location>
        <begin position="380"/>
        <end position="400"/>
    </location>
</feature>
<dbReference type="Pfam" id="PF00817">
    <property type="entry name" value="IMS"/>
    <property type="match status" value="1"/>
</dbReference>
<dbReference type="KEGG" id="sfc:Spiaf_1718"/>
<keyword evidence="19" id="KW-1185">Reference proteome</keyword>
<feature type="active site" evidence="15">
    <location>
        <position position="105"/>
    </location>
</feature>
<keyword evidence="11 15" id="KW-0239">DNA-directed DNA polymerase</keyword>
<dbReference type="HOGENOM" id="CLU_012348_1_2_12"/>
<keyword evidence="9 15" id="KW-0227">DNA damage</keyword>
<keyword evidence="5 15" id="KW-0808">Transferase</keyword>
<evidence type="ECO:0000256" key="14">
    <source>
        <dbReference type="ARBA" id="ARBA00049244"/>
    </source>
</evidence>
<dbReference type="RefSeq" id="WP_014455758.1">
    <property type="nucleotide sequence ID" value="NC_017098.1"/>
</dbReference>
<dbReference type="GO" id="GO:0006281">
    <property type="term" value="P:DNA repair"/>
    <property type="evidence" value="ECO:0007669"/>
    <property type="project" value="UniProtKB-UniRule"/>
</dbReference>
<dbReference type="GO" id="GO:0003684">
    <property type="term" value="F:damaged DNA binding"/>
    <property type="evidence" value="ECO:0007669"/>
    <property type="project" value="InterPro"/>
</dbReference>
<proteinExistence type="inferred from homology"/>
<dbReference type="Gene3D" id="1.10.150.20">
    <property type="entry name" value="5' to 3' exonuclease, C-terminal subdomain"/>
    <property type="match status" value="1"/>
</dbReference>
<reference evidence="19" key="1">
    <citation type="journal article" date="2013" name="Stand. Genomic Sci.">
        <title>Complete genome sequence of the halophilic bacterium Spirochaeta africana type strain (Z-7692(T)) from the alkaline Lake Magadi in the East African Rift.</title>
        <authorList>
            <person name="Liolos K."/>
            <person name="Abt B."/>
            <person name="Scheuner C."/>
            <person name="Teshima H."/>
            <person name="Held B."/>
            <person name="Lapidus A."/>
            <person name="Nolan M."/>
            <person name="Lucas S."/>
            <person name="Deshpande S."/>
            <person name="Cheng J.F."/>
            <person name="Tapia R."/>
            <person name="Goodwin L.A."/>
            <person name="Pitluck S."/>
            <person name="Pagani I."/>
            <person name="Ivanova N."/>
            <person name="Mavromatis K."/>
            <person name="Mikhailova N."/>
            <person name="Huntemann M."/>
            <person name="Pati A."/>
            <person name="Chen A."/>
            <person name="Palaniappan K."/>
            <person name="Land M."/>
            <person name="Rohde M."/>
            <person name="Tindall B.J."/>
            <person name="Detter J.C."/>
            <person name="Goker M."/>
            <person name="Bristow J."/>
            <person name="Eisen J.A."/>
            <person name="Markowitz V."/>
            <person name="Hugenholtz P."/>
            <person name="Woyke T."/>
            <person name="Klenk H.P."/>
            <person name="Kyrpides N.C."/>
        </authorList>
    </citation>
    <scope>NUCLEOTIDE SEQUENCE</scope>
    <source>
        <strain evidence="19">ATCC 700263 / DSM 8902 / Z-7692</strain>
    </source>
</reference>